<dbReference type="InterPro" id="IPR038606">
    <property type="entry name" value="To_sf"/>
</dbReference>
<name>A0A921ZB81_MANSE</name>
<evidence type="ECO:0000313" key="2">
    <source>
        <dbReference type="EMBL" id="KAG6454226.1"/>
    </source>
</evidence>
<gene>
    <name evidence="2" type="ORF">O3G_MSEX008574</name>
</gene>
<dbReference type="InterPro" id="IPR010562">
    <property type="entry name" value="Haemolymph_juvenile_hormone-bd"/>
</dbReference>
<evidence type="ECO:0000256" key="1">
    <source>
        <dbReference type="SAM" id="SignalP"/>
    </source>
</evidence>
<dbReference type="GO" id="GO:0005615">
    <property type="term" value="C:extracellular space"/>
    <property type="evidence" value="ECO:0007669"/>
    <property type="project" value="TreeGrafter"/>
</dbReference>
<feature type="signal peptide" evidence="1">
    <location>
        <begin position="1"/>
        <end position="16"/>
    </location>
</feature>
<dbReference type="AlphaFoldDB" id="A0A921ZB81"/>
<dbReference type="Proteomes" id="UP000791440">
    <property type="component" value="Unassembled WGS sequence"/>
</dbReference>
<proteinExistence type="predicted"/>
<sequence length="228" mass="25758">MLRLLKLSLIIIGVLGKPSNEKCKLTDKPCMLKLVNTLYTSLFSVSGDLDPMNVDVIEGIFPTLKYNATDTHIKGLKNCQIVELSFDLDKHVLDETFMCPHLEWDGKYEMTGTLNGASMEGTGTYSQSASNYGFRFHATTDLQTRDGKTFISFKDVKVVVDPQEMVVTEINSNGDKKKAKEMLRLFSENWKENIKALHGPLMTAYVNEIAKVANEFYQHNTLEDYVIL</sequence>
<reference evidence="2" key="1">
    <citation type="journal article" date="2016" name="Insect Biochem. Mol. Biol.">
        <title>Multifaceted biological insights from a draft genome sequence of the tobacco hornworm moth, Manduca sexta.</title>
        <authorList>
            <person name="Kanost M.R."/>
            <person name="Arrese E.L."/>
            <person name="Cao X."/>
            <person name="Chen Y.R."/>
            <person name="Chellapilla S."/>
            <person name="Goldsmith M.R."/>
            <person name="Grosse-Wilde E."/>
            <person name="Heckel D.G."/>
            <person name="Herndon N."/>
            <person name="Jiang H."/>
            <person name="Papanicolaou A."/>
            <person name="Qu J."/>
            <person name="Soulages J.L."/>
            <person name="Vogel H."/>
            <person name="Walters J."/>
            <person name="Waterhouse R.M."/>
            <person name="Ahn S.J."/>
            <person name="Almeida F.C."/>
            <person name="An C."/>
            <person name="Aqrawi P."/>
            <person name="Bretschneider A."/>
            <person name="Bryant W.B."/>
            <person name="Bucks S."/>
            <person name="Chao H."/>
            <person name="Chevignon G."/>
            <person name="Christen J.M."/>
            <person name="Clarke D.F."/>
            <person name="Dittmer N.T."/>
            <person name="Ferguson L.C.F."/>
            <person name="Garavelou S."/>
            <person name="Gordon K.H.J."/>
            <person name="Gunaratna R.T."/>
            <person name="Han Y."/>
            <person name="Hauser F."/>
            <person name="He Y."/>
            <person name="Heidel-Fischer H."/>
            <person name="Hirsh A."/>
            <person name="Hu Y."/>
            <person name="Jiang H."/>
            <person name="Kalra D."/>
            <person name="Klinner C."/>
            <person name="Konig C."/>
            <person name="Kovar C."/>
            <person name="Kroll A.R."/>
            <person name="Kuwar S.S."/>
            <person name="Lee S.L."/>
            <person name="Lehman R."/>
            <person name="Li K."/>
            <person name="Li Z."/>
            <person name="Liang H."/>
            <person name="Lovelace S."/>
            <person name="Lu Z."/>
            <person name="Mansfield J.H."/>
            <person name="McCulloch K.J."/>
            <person name="Mathew T."/>
            <person name="Morton B."/>
            <person name="Muzny D.M."/>
            <person name="Neunemann D."/>
            <person name="Ongeri F."/>
            <person name="Pauchet Y."/>
            <person name="Pu L.L."/>
            <person name="Pyrousis I."/>
            <person name="Rao X.J."/>
            <person name="Redding A."/>
            <person name="Roesel C."/>
            <person name="Sanchez-Gracia A."/>
            <person name="Schaack S."/>
            <person name="Shukla A."/>
            <person name="Tetreau G."/>
            <person name="Wang Y."/>
            <person name="Xiong G.H."/>
            <person name="Traut W."/>
            <person name="Walsh T.K."/>
            <person name="Worley K.C."/>
            <person name="Wu D."/>
            <person name="Wu W."/>
            <person name="Wu Y.Q."/>
            <person name="Zhang X."/>
            <person name="Zou Z."/>
            <person name="Zucker H."/>
            <person name="Briscoe A.D."/>
            <person name="Burmester T."/>
            <person name="Clem R.J."/>
            <person name="Feyereisen R."/>
            <person name="Grimmelikhuijzen C.J.P."/>
            <person name="Hamodrakas S.J."/>
            <person name="Hansson B.S."/>
            <person name="Huguet E."/>
            <person name="Jermiin L.S."/>
            <person name="Lan Q."/>
            <person name="Lehman H.K."/>
            <person name="Lorenzen M."/>
            <person name="Merzendorfer H."/>
            <person name="Michalopoulos I."/>
            <person name="Morton D.B."/>
            <person name="Muthukrishnan S."/>
            <person name="Oakeshott J.G."/>
            <person name="Palmer W."/>
            <person name="Park Y."/>
            <person name="Passarelli A.L."/>
            <person name="Rozas J."/>
            <person name="Schwartz L.M."/>
            <person name="Smith W."/>
            <person name="Southgate A."/>
            <person name="Vilcinskas A."/>
            <person name="Vogt R."/>
            <person name="Wang P."/>
            <person name="Werren J."/>
            <person name="Yu X.Q."/>
            <person name="Zhou J.J."/>
            <person name="Brown S.J."/>
            <person name="Scherer S.E."/>
            <person name="Richards S."/>
            <person name="Blissard G.W."/>
        </authorList>
    </citation>
    <scope>NUCLEOTIDE SEQUENCE</scope>
</reference>
<reference evidence="2" key="2">
    <citation type="submission" date="2020-12" db="EMBL/GenBank/DDBJ databases">
        <authorList>
            <person name="Kanost M."/>
        </authorList>
    </citation>
    <scope>NUCLEOTIDE SEQUENCE</scope>
</reference>
<dbReference type="PANTHER" id="PTHR11008">
    <property type="entry name" value="PROTEIN TAKEOUT-LIKE PROTEIN"/>
    <property type="match status" value="1"/>
</dbReference>
<protein>
    <recommendedName>
        <fullName evidence="4">Juvenile hormone binding protein</fullName>
    </recommendedName>
</protein>
<dbReference type="PANTHER" id="PTHR11008:SF32">
    <property type="entry name" value="CIRCADIAN CLOCK-CONTROLLED PROTEIN DAYWAKE-RELATED"/>
    <property type="match status" value="1"/>
</dbReference>
<dbReference type="EMBL" id="JH668461">
    <property type="protein sequence ID" value="KAG6454226.1"/>
    <property type="molecule type" value="Genomic_DNA"/>
</dbReference>
<dbReference type="Gene3D" id="3.15.10.30">
    <property type="entry name" value="Haemolymph juvenile hormone binding protein"/>
    <property type="match status" value="1"/>
</dbReference>
<keyword evidence="3" id="KW-1185">Reference proteome</keyword>
<evidence type="ECO:0008006" key="4">
    <source>
        <dbReference type="Google" id="ProtNLM"/>
    </source>
</evidence>
<organism evidence="2 3">
    <name type="scientific">Manduca sexta</name>
    <name type="common">Tobacco hawkmoth</name>
    <name type="synonym">Tobacco hornworm</name>
    <dbReference type="NCBI Taxonomy" id="7130"/>
    <lineage>
        <taxon>Eukaryota</taxon>
        <taxon>Metazoa</taxon>
        <taxon>Ecdysozoa</taxon>
        <taxon>Arthropoda</taxon>
        <taxon>Hexapoda</taxon>
        <taxon>Insecta</taxon>
        <taxon>Pterygota</taxon>
        <taxon>Neoptera</taxon>
        <taxon>Endopterygota</taxon>
        <taxon>Lepidoptera</taxon>
        <taxon>Glossata</taxon>
        <taxon>Ditrysia</taxon>
        <taxon>Bombycoidea</taxon>
        <taxon>Sphingidae</taxon>
        <taxon>Sphinginae</taxon>
        <taxon>Sphingini</taxon>
        <taxon>Manduca</taxon>
    </lineage>
</organism>
<keyword evidence="1" id="KW-0732">Signal</keyword>
<evidence type="ECO:0000313" key="3">
    <source>
        <dbReference type="Proteomes" id="UP000791440"/>
    </source>
</evidence>
<accession>A0A921ZB81</accession>
<comment type="caution">
    <text evidence="2">The sequence shown here is derived from an EMBL/GenBank/DDBJ whole genome shotgun (WGS) entry which is preliminary data.</text>
</comment>
<feature type="chain" id="PRO_5037021215" description="Juvenile hormone binding protein" evidence="1">
    <location>
        <begin position="17"/>
        <end position="228"/>
    </location>
</feature>
<dbReference type="SMART" id="SM00700">
    <property type="entry name" value="JHBP"/>
    <property type="match status" value="1"/>
</dbReference>
<dbReference type="Pfam" id="PF06585">
    <property type="entry name" value="JHBP"/>
    <property type="match status" value="1"/>
</dbReference>